<feature type="transmembrane region" description="Helical" evidence="1">
    <location>
        <begin position="43"/>
        <end position="65"/>
    </location>
</feature>
<dbReference type="EMBL" id="CP048630">
    <property type="protein sequence ID" value="QIB34788.1"/>
    <property type="molecule type" value="Genomic_DNA"/>
</dbReference>
<dbReference type="AlphaFoldDB" id="A0A6P1YN31"/>
<feature type="transmembrane region" description="Helical" evidence="1">
    <location>
        <begin position="72"/>
        <end position="105"/>
    </location>
</feature>
<sequence>MRKAGGIVALIAGIFAVIAAFVTLMIGGTAAAFEADGSETVVLLGWGGVLFSFLVIVLAAVTMGAESRKPAVLLILCSAAGALLGGTLVAIFMALAMLGGILGLFGPPRAAETPV</sequence>
<reference evidence="2 3" key="1">
    <citation type="submission" date="2020-02" db="EMBL/GenBank/DDBJ databases">
        <authorList>
            <person name="Li G."/>
        </authorList>
    </citation>
    <scope>NUCLEOTIDE SEQUENCE [LARGE SCALE GENOMIC DNA]</scope>
    <source>
        <strain evidence="2 3">DSM 102029</strain>
    </source>
</reference>
<evidence type="ECO:0000256" key="1">
    <source>
        <dbReference type="SAM" id="Phobius"/>
    </source>
</evidence>
<keyword evidence="1" id="KW-1133">Transmembrane helix</keyword>
<name>A0A6P1YN31_9HYPH</name>
<feature type="transmembrane region" description="Helical" evidence="1">
    <location>
        <begin position="7"/>
        <end position="31"/>
    </location>
</feature>
<dbReference type="KEGG" id="apra:G3A50_14525"/>
<keyword evidence="1" id="KW-0812">Transmembrane</keyword>
<protein>
    <recommendedName>
        <fullName evidence="4">DUF4064 domain-containing protein</fullName>
    </recommendedName>
</protein>
<evidence type="ECO:0000313" key="3">
    <source>
        <dbReference type="Proteomes" id="UP000464751"/>
    </source>
</evidence>
<proteinExistence type="predicted"/>
<evidence type="ECO:0000313" key="2">
    <source>
        <dbReference type="EMBL" id="QIB34788.1"/>
    </source>
</evidence>
<dbReference type="Proteomes" id="UP000464751">
    <property type="component" value="Chromosome"/>
</dbReference>
<dbReference type="RefSeq" id="WP_163075933.1">
    <property type="nucleotide sequence ID" value="NZ_CP048630.1"/>
</dbReference>
<gene>
    <name evidence="2" type="ORF">G3A50_14525</name>
</gene>
<keyword evidence="3" id="KW-1185">Reference proteome</keyword>
<organism evidence="2 3">
    <name type="scientific">Ancylobacter pratisalsi</name>
    <dbReference type="NCBI Taxonomy" id="1745854"/>
    <lineage>
        <taxon>Bacteria</taxon>
        <taxon>Pseudomonadati</taxon>
        <taxon>Pseudomonadota</taxon>
        <taxon>Alphaproteobacteria</taxon>
        <taxon>Hyphomicrobiales</taxon>
        <taxon>Xanthobacteraceae</taxon>
        <taxon>Ancylobacter</taxon>
    </lineage>
</organism>
<keyword evidence="1" id="KW-0472">Membrane</keyword>
<accession>A0A6P1YN31</accession>
<evidence type="ECO:0008006" key="4">
    <source>
        <dbReference type="Google" id="ProtNLM"/>
    </source>
</evidence>